<sequence>MNYRLIPMERAHLPQAAELERQCFSDPWTEAQLAGELDNELLSLSAAVGEDGTVLGYAEVRVILDEGTLERIAVAPRYRRQGIAEALLDAYIQYGREHLAFLTLEVRAGNAPAIALYEKLGFREVGRRKNYYRAEHEDALLMTVEFDRHG</sequence>
<keyword evidence="8" id="KW-1185">Reference proteome</keyword>
<dbReference type="EMBL" id="ADLO01000040">
    <property type="protein sequence ID" value="KGF56487.1"/>
    <property type="molecule type" value="Genomic_DNA"/>
</dbReference>
<keyword evidence="4" id="KW-0012">Acyltransferase</keyword>
<accession>A0A096CNX1</accession>
<dbReference type="EC" id="2.3.1.266" evidence="5"/>
<reference evidence="7 8" key="1">
    <citation type="submission" date="2011-08" db="EMBL/GenBank/DDBJ databases">
        <title>The Genome Sequence of Clostridium orbiscindens 1_3_50AFAA.</title>
        <authorList>
            <consortium name="The Broad Institute Genome Sequencing Platform"/>
            <person name="Earl A."/>
            <person name="Ward D."/>
            <person name="Feldgarden M."/>
            <person name="Gevers D."/>
            <person name="Daigneault M."/>
            <person name="Strauss J."/>
            <person name="Allen-Vercoe E."/>
            <person name="Young S.K."/>
            <person name="Zeng Q."/>
            <person name="Gargeya S."/>
            <person name="Fitzgerald M."/>
            <person name="Haas B."/>
            <person name="Abouelleil A."/>
            <person name="Alvarado L."/>
            <person name="Arachchi H.M."/>
            <person name="Berlin A."/>
            <person name="Brown A."/>
            <person name="Chapman S.B."/>
            <person name="Chen Z."/>
            <person name="Dunbar C."/>
            <person name="Freedman E."/>
            <person name="Gearin G."/>
            <person name="Gellesch M."/>
            <person name="Goldberg J."/>
            <person name="Griggs A."/>
            <person name="Gujja S."/>
            <person name="Heiman D."/>
            <person name="Howarth C."/>
            <person name="Larson L."/>
            <person name="Lui A."/>
            <person name="MacDonald P.J.P."/>
            <person name="Montmayeur A."/>
            <person name="Murphy C."/>
            <person name="Neiman D."/>
            <person name="Pearson M."/>
            <person name="Priest M."/>
            <person name="Roberts A."/>
            <person name="Saif S."/>
            <person name="Shea T."/>
            <person name="Shenoy N."/>
            <person name="Sisk P."/>
            <person name="Stolte C."/>
            <person name="Sykes S."/>
            <person name="Wortman J."/>
            <person name="Nusbaum C."/>
            <person name="Birren B."/>
        </authorList>
    </citation>
    <scope>NUCLEOTIDE SEQUENCE [LARGE SCALE GENOMIC DNA]</scope>
    <source>
        <strain evidence="7 8">1_3_50AFAA</strain>
    </source>
</reference>
<comment type="subcellular location">
    <subcellularLocation>
        <location evidence="5">Cytoplasm</location>
    </subcellularLocation>
</comment>
<dbReference type="SUPFAM" id="SSF55729">
    <property type="entry name" value="Acyl-CoA N-acyltransferases (Nat)"/>
    <property type="match status" value="1"/>
</dbReference>
<evidence type="ECO:0000256" key="3">
    <source>
        <dbReference type="ARBA" id="ARBA00022679"/>
    </source>
</evidence>
<dbReference type="HOGENOM" id="CLU_013985_23_3_9"/>
<dbReference type="Pfam" id="PF00583">
    <property type="entry name" value="Acetyltransf_1"/>
    <property type="match status" value="1"/>
</dbReference>
<dbReference type="Gene3D" id="3.40.630.30">
    <property type="match status" value="1"/>
</dbReference>
<dbReference type="RefSeq" id="WP_007488961.1">
    <property type="nucleotide sequence ID" value="NZ_KN174162.1"/>
</dbReference>
<dbReference type="PANTHER" id="PTHR43420">
    <property type="entry name" value="ACETYLTRANSFERASE"/>
    <property type="match status" value="1"/>
</dbReference>
<dbReference type="PANTHER" id="PTHR43420:SF44">
    <property type="entry name" value="ACETYLTRANSFERASE YPEA"/>
    <property type="match status" value="1"/>
</dbReference>
<keyword evidence="2 5" id="KW-0963">Cytoplasm</keyword>
<dbReference type="GeneID" id="63974103"/>
<evidence type="ECO:0000313" key="8">
    <source>
        <dbReference type="Proteomes" id="UP000029585"/>
    </source>
</evidence>
<evidence type="ECO:0000256" key="2">
    <source>
        <dbReference type="ARBA" id="ARBA00022490"/>
    </source>
</evidence>
<dbReference type="InterPro" id="IPR000182">
    <property type="entry name" value="GNAT_dom"/>
</dbReference>
<comment type="function">
    <text evidence="5">Acetylates the N-terminal alanine of ribosomal protein bS18.</text>
</comment>
<keyword evidence="3 7" id="KW-0808">Transferase</keyword>
<dbReference type="InterPro" id="IPR050680">
    <property type="entry name" value="YpeA/RimI_acetyltransf"/>
</dbReference>
<evidence type="ECO:0000256" key="5">
    <source>
        <dbReference type="RuleBase" id="RU363094"/>
    </source>
</evidence>
<dbReference type="eggNOG" id="COG0456">
    <property type="taxonomic scope" value="Bacteria"/>
</dbReference>
<dbReference type="PROSITE" id="PS51186">
    <property type="entry name" value="GNAT"/>
    <property type="match status" value="1"/>
</dbReference>
<proteinExistence type="inferred from homology"/>
<dbReference type="GO" id="GO:0008999">
    <property type="term" value="F:protein-N-terminal-alanine acetyltransferase activity"/>
    <property type="evidence" value="ECO:0007669"/>
    <property type="project" value="UniProtKB-EC"/>
</dbReference>
<feature type="domain" description="N-acetyltransferase" evidence="6">
    <location>
        <begin position="3"/>
        <end position="147"/>
    </location>
</feature>
<comment type="catalytic activity">
    <reaction evidence="5">
        <text>N-terminal L-alanyl-[ribosomal protein bS18] + acetyl-CoA = N-terminal N(alpha)-acetyl-L-alanyl-[ribosomal protein bS18] + CoA + H(+)</text>
        <dbReference type="Rhea" id="RHEA:43756"/>
        <dbReference type="Rhea" id="RHEA-COMP:10676"/>
        <dbReference type="Rhea" id="RHEA-COMP:10677"/>
        <dbReference type="ChEBI" id="CHEBI:15378"/>
        <dbReference type="ChEBI" id="CHEBI:57287"/>
        <dbReference type="ChEBI" id="CHEBI:57288"/>
        <dbReference type="ChEBI" id="CHEBI:64718"/>
        <dbReference type="ChEBI" id="CHEBI:83683"/>
        <dbReference type="EC" id="2.3.1.266"/>
    </reaction>
</comment>
<dbReference type="InterPro" id="IPR016181">
    <property type="entry name" value="Acyl_CoA_acyltransferase"/>
</dbReference>
<comment type="caution">
    <text evidence="7">The sequence shown here is derived from an EMBL/GenBank/DDBJ whole genome shotgun (WGS) entry which is preliminary data.</text>
</comment>
<dbReference type="AlphaFoldDB" id="A0A096CNX1"/>
<protein>
    <recommendedName>
        <fullName evidence="5">[Ribosomal protein bS18]-alanine N-acetyltransferase</fullName>
        <ecNumber evidence="5">2.3.1.266</ecNumber>
    </recommendedName>
</protein>
<dbReference type="GO" id="GO:0005737">
    <property type="term" value="C:cytoplasm"/>
    <property type="evidence" value="ECO:0007669"/>
    <property type="project" value="UniProtKB-SubCell"/>
</dbReference>
<dbReference type="Proteomes" id="UP000029585">
    <property type="component" value="Unassembled WGS sequence"/>
</dbReference>
<dbReference type="InterPro" id="IPR006464">
    <property type="entry name" value="AcTrfase_RimI/Ard1"/>
</dbReference>
<name>A0A096CNX1_FLAPL</name>
<dbReference type="PATRIC" id="fig|742738.3.peg.1022"/>
<comment type="similarity">
    <text evidence="1 5">Belongs to the acetyltransferase family. RimI subfamily.</text>
</comment>
<organism evidence="7 8">
    <name type="scientific">Flavonifractor plautii 1_3_50AFAA</name>
    <dbReference type="NCBI Taxonomy" id="742738"/>
    <lineage>
        <taxon>Bacteria</taxon>
        <taxon>Bacillati</taxon>
        <taxon>Bacillota</taxon>
        <taxon>Clostridia</taxon>
        <taxon>Eubacteriales</taxon>
        <taxon>Oscillospiraceae</taxon>
        <taxon>Flavonifractor</taxon>
    </lineage>
</organism>
<evidence type="ECO:0000313" key="7">
    <source>
        <dbReference type="EMBL" id="KGF56487.1"/>
    </source>
</evidence>
<gene>
    <name evidence="7" type="ORF">HMPREF9460_00987</name>
</gene>
<evidence type="ECO:0000259" key="6">
    <source>
        <dbReference type="PROSITE" id="PS51186"/>
    </source>
</evidence>
<evidence type="ECO:0000256" key="4">
    <source>
        <dbReference type="ARBA" id="ARBA00023315"/>
    </source>
</evidence>
<evidence type="ECO:0000256" key="1">
    <source>
        <dbReference type="ARBA" id="ARBA00005395"/>
    </source>
</evidence>
<dbReference type="NCBIfam" id="TIGR01575">
    <property type="entry name" value="rimI"/>
    <property type="match status" value="1"/>
</dbReference>
<dbReference type="CDD" id="cd04301">
    <property type="entry name" value="NAT_SF"/>
    <property type="match status" value="1"/>
</dbReference>